<dbReference type="RefSeq" id="WP_146571885.1">
    <property type="nucleotide sequence ID" value="NZ_CP042306.1"/>
</dbReference>
<dbReference type="AlphaFoldDB" id="A0A5B8LI45"/>
<name>A0A5B8LI45_9SPHN</name>
<dbReference type="PROSITE" id="PS50885">
    <property type="entry name" value="HAMP"/>
    <property type="match status" value="1"/>
</dbReference>
<dbReference type="EC" id="2.7.13.3" evidence="3"/>
<evidence type="ECO:0000256" key="3">
    <source>
        <dbReference type="ARBA" id="ARBA00012438"/>
    </source>
</evidence>
<keyword evidence="8 11" id="KW-1133">Transmembrane helix</keyword>
<dbReference type="OrthoDB" id="9815202at2"/>
<dbReference type="InterPro" id="IPR004358">
    <property type="entry name" value="Sig_transdc_His_kin-like_C"/>
</dbReference>
<evidence type="ECO:0000256" key="8">
    <source>
        <dbReference type="ARBA" id="ARBA00022989"/>
    </source>
</evidence>
<dbReference type="KEGG" id="spai:FPZ24_10830"/>
<comment type="catalytic activity">
    <reaction evidence="1">
        <text>ATP + protein L-histidine = ADP + protein N-phospho-L-histidine.</text>
        <dbReference type="EC" id="2.7.13.3"/>
    </reaction>
</comment>
<evidence type="ECO:0000256" key="1">
    <source>
        <dbReference type="ARBA" id="ARBA00000085"/>
    </source>
</evidence>
<dbReference type="Gene3D" id="1.10.287.130">
    <property type="match status" value="1"/>
</dbReference>
<evidence type="ECO:0000256" key="7">
    <source>
        <dbReference type="ARBA" id="ARBA00022777"/>
    </source>
</evidence>
<dbReference type="SUPFAM" id="SSF55874">
    <property type="entry name" value="ATPase domain of HSP90 chaperone/DNA topoisomerase II/histidine kinase"/>
    <property type="match status" value="1"/>
</dbReference>
<comment type="subcellular location">
    <subcellularLocation>
        <location evidence="2">Membrane</location>
    </subcellularLocation>
</comment>
<dbReference type="SMART" id="SM00304">
    <property type="entry name" value="HAMP"/>
    <property type="match status" value="1"/>
</dbReference>
<keyword evidence="9" id="KW-0902">Two-component regulatory system</keyword>
<evidence type="ECO:0000256" key="11">
    <source>
        <dbReference type="SAM" id="Phobius"/>
    </source>
</evidence>
<dbReference type="InterPro" id="IPR003660">
    <property type="entry name" value="HAMP_dom"/>
</dbReference>
<dbReference type="InterPro" id="IPR036890">
    <property type="entry name" value="HATPase_C_sf"/>
</dbReference>
<dbReference type="Pfam" id="PF00512">
    <property type="entry name" value="HisKA"/>
    <property type="match status" value="1"/>
</dbReference>
<dbReference type="Gene3D" id="3.30.565.10">
    <property type="entry name" value="Histidine kinase-like ATPase, C-terminal domain"/>
    <property type="match status" value="1"/>
</dbReference>
<accession>A0A5B8LI45</accession>
<dbReference type="Proteomes" id="UP000315673">
    <property type="component" value="Chromosome"/>
</dbReference>
<dbReference type="PRINTS" id="PR00344">
    <property type="entry name" value="BCTRLSENSOR"/>
</dbReference>
<organism evidence="14 15">
    <name type="scientific">Sphingomonas panacisoli</name>
    <dbReference type="NCBI Taxonomy" id="1813879"/>
    <lineage>
        <taxon>Bacteria</taxon>
        <taxon>Pseudomonadati</taxon>
        <taxon>Pseudomonadota</taxon>
        <taxon>Alphaproteobacteria</taxon>
        <taxon>Sphingomonadales</taxon>
        <taxon>Sphingomonadaceae</taxon>
        <taxon>Sphingomonas</taxon>
    </lineage>
</organism>
<keyword evidence="6 11" id="KW-0812">Transmembrane</keyword>
<dbReference type="CDD" id="cd00082">
    <property type="entry name" value="HisKA"/>
    <property type="match status" value="1"/>
</dbReference>
<dbReference type="PROSITE" id="PS50109">
    <property type="entry name" value="HIS_KIN"/>
    <property type="match status" value="1"/>
</dbReference>
<keyword evidence="10 11" id="KW-0472">Membrane</keyword>
<evidence type="ECO:0000313" key="14">
    <source>
        <dbReference type="EMBL" id="QDZ07918.1"/>
    </source>
</evidence>
<dbReference type="InterPro" id="IPR036097">
    <property type="entry name" value="HisK_dim/P_sf"/>
</dbReference>
<evidence type="ECO:0000313" key="15">
    <source>
        <dbReference type="Proteomes" id="UP000315673"/>
    </source>
</evidence>
<dbReference type="SMART" id="SM00387">
    <property type="entry name" value="HATPase_c"/>
    <property type="match status" value="1"/>
</dbReference>
<feature type="transmembrane region" description="Helical" evidence="11">
    <location>
        <begin position="12"/>
        <end position="35"/>
    </location>
</feature>
<feature type="transmembrane region" description="Helical" evidence="11">
    <location>
        <begin position="148"/>
        <end position="170"/>
    </location>
</feature>
<reference evidence="14 15" key="1">
    <citation type="submission" date="2019-07" db="EMBL/GenBank/DDBJ databases">
        <title>Full genome sequence of Sphingomonas sp. 4R-6-7(HKS19).</title>
        <authorList>
            <person name="Im W.-T."/>
        </authorList>
    </citation>
    <scope>NUCLEOTIDE SEQUENCE [LARGE SCALE GENOMIC DNA]</scope>
    <source>
        <strain evidence="14 15">HKS19</strain>
    </source>
</reference>
<proteinExistence type="predicted"/>
<dbReference type="Gene3D" id="6.10.340.10">
    <property type="match status" value="1"/>
</dbReference>
<feature type="domain" description="Histidine kinase" evidence="12">
    <location>
        <begin position="233"/>
        <end position="440"/>
    </location>
</feature>
<dbReference type="PANTHER" id="PTHR45436:SF8">
    <property type="entry name" value="HISTIDINE KINASE"/>
    <property type="match status" value="1"/>
</dbReference>
<keyword evidence="7 14" id="KW-0418">Kinase</keyword>
<keyword evidence="15" id="KW-1185">Reference proteome</keyword>
<sequence length="440" mass="47313">MASLRASAAYRIAFTYALTFTIAILLLGVAVYFVADAEFRGERDQAISGEIVDLTREGDGSELIEDIGAREAARAKPTFGYAVFDKAGLRIGGRLDTPRPELGFSMITFRDPIEGADAARARAVDLPDGRRLVVAVDSEAIEQIDATILTLFGAAFVVVLLIGGAGGLLLGRYLRRRLGTISATANAIVAGDIGQRMPVGASGDEFDAVALALNAMLDRIASLMENLRQVSSDVAHDLRTPLLRLRGQLERVGKEEGAAQRALDQGDELLRLFSAILRITEVESGGLERSFIRIDLSTLTHDVAESFLPALHDGGRTLDWEIEPDIFVHGDRELIAQSLANMLDNSQTHTPPGTHIVMTLDANTEWVRLSVSDDGPGVPREERDAILRRFYRTEASRTTPGNGLGLSLVSAVAAAHGGEIAVAASQPRGLRLTMVLPRTP</sequence>
<evidence type="ECO:0000256" key="10">
    <source>
        <dbReference type="ARBA" id="ARBA00023136"/>
    </source>
</evidence>
<dbReference type="InterPro" id="IPR050428">
    <property type="entry name" value="TCS_sensor_his_kinase"/>
</dbReference>
<dbReference type="Pfam" id="PF02518">
    <property type="entry name" value="HATPase_c"/>
    <property type="match status" value="1"/>
</dbReference>
<feature type="domain" description="HAMP" evidence="13">
    <location>
        <begin position="172"/>
        <end position="225"/>
    </location>
</feature>
<dbReference type="GO" id="GO:0000155">
    <property type="term" value="F:phosphorelay sensor kinase activity"/>
    <property type="evidence" value="ECO:0007669"/>
    <property type="project" value="InterPro"/>
</dbReference>
<dbReference type="InterPro" id="IPR003594">
    <property type="entry name" value="HATPase_dom"/>
</dbReference>
<evidence type="ECO:0000259" key="13">
    <source>
        <dbReference type="PROSITE" id="PS50885"/>
    </source>
</evidence>
<dbReference type="CDD" id="cd00075">
    <property type="entry name" value="HATPase"/>
    <property type="match status" value="1"/>
</dbReference>
<evidence type="ECO:0000256" key="6">
    <source>
        <dbReference type="ARBA" id="ARBA00022692"/>
    </source>
</evidence>
<dbReference type="SUPFAM" id="SSF47384">
    <property type="entry name" value="Homodimeric domain of signal transducing histidine kinase"/>
    <property type="match status" value="1"/>
</dbReference>
<protein>
    <recommendedName>
        <fullName evidence="3">histidine kinase</fullName>
        <ecNumber evidence="3">2.7.13.3</ecNumber>
    </recommendedName>
</protein>
<keyword evidence="4" id="KW-0597">Phosphoprotein</keyword>
<gene>
    <name evidence="14" type="ORF">FPZ24_10830</name>
</gene>
<dbReference type="EMBL" id="CP042306">
    <property type="protein sequence ID" value="QDZ07918.1"/>
    <property type="molecule type" value="Genomic_DNA"/>
</dbReference>
<keyword evidence="5" id="KW-0808">Transferase</keyword>
<evidence type="ECO:0000256" key="2">
    <source>
        <dbReference type="ARBA" id="ARBA00004370"/>
    </source>
</evidence>
<evidence type="ECO:0000259" key="12">
    <source>
        <dbReference type="PROSITE" id="PS50109"/>
    </source>
</evidence>
<dbReference type="GO" id="GO:0005886">
    <property type="term" value="C:plasma membrane"/>
    <property type="evidence" value="ECO:0007669"/>
    <property type="project" value="TreeGrafter"/>
</dbReference>
<dbReference type="InterPro" id="IPR003661">
    <property type="entry name" value="HisK_dim/P_dom"/>
</dbReference>
<evidence type="ECO:0000256" key="9">
    <source>
        <dbReference type="ARBA" id="ARBA00023012"/>
    </source>
</evidence>
<dbReference type="CDD" id="cd06225">
    <property type="entry name" value="HAMP"/>
    <property type="match status" value="1"/>
</dbReference>
<evidence type="ECO:0000256" key="5">
    <source>
        <dbReference type="ARBA" id="ARBA00022679"/>
    </source>
</evidence>
<dbReference type="InterPro" id="IPR005467">
    <property type="entry name" value="His_kinase_dom"/>
</dbReference>
<dbReference type="SMART" id="SM00388">
    <property type="entry name" value="HisKA"/>
    <property type="match status" value="1"/>
</dbReference>
<evidence type="ECO:0000256" key="4">
    <source>
        <dbReference type="ARBA" id="ARBA00022553"/>
    </source>
</evidence>
<dbReference type="PANTHER" id="PTHR45436">
    <property type="entry name" value="SENSOR HISTIDINE KINASE YKOH"/>
    <property type="match status" value="1"/>
</dbReference>
<dbReference type="Pfam" id="PF00672">
    <property type="entry name" value="HAMP"/>
    <property type="match status" value="1"/>
</dbReference>
<dbReference type="SUPFAM" id="SSF158472">
    <property type="entry name" value="HAMP domain-like"/>
    <property type="match status" value="1"/>
</dbReference>